<keyword evidence="4" id="KW-0378">Hydrolase</keyword>
<dbReference type="FunFam" id="3.20.20.80:FF:000313">
    <property type="entry name" value="Uncharacterized protein"/>
    <property type="match status" value="1"/>
</dbReference>
<dbReference type="GO" id="GO:0000272">
    <property type="term" value="P:polysaccharide catabolic process"/>
    <property type="evidence" value="ECO:0007669"/>
    <property type="project" value="InterPro"/>
</dbReference>
<evidence type="ECO:0000256" key="3">
    <source>
        <dbReference type="ARBA" id="ARBA00012706"/>
    </source>
</evidence>
<dbReference type="Gene3D" id="3.20.20.80">
    <property type="entry name" value="Glycosidases"/>
    <property type="match status" value="2"/>
</dbReference>
<proteinExistence type="inferred from homology"/>
<keyword evidence="8" id="KW-1185">Reference proteome</keyword>
<sequence length="508" mass="57267">MYMRSIQKVLTPFKLIAMAKLGGSQLFLCVLALVAATAAADLPGFVESIDKTFWTEGSTFLFNGFNAHWLMGDAASPLSNGSKVTALFKEAAAAGLTVCRTWAFYDGFSNDSLQVTPGVYHEQVFKGLDFVISEARNNGLRVILSLVNNYNDYGGRAQYVDWARRAGLVVPSVDDFYTHDIVKGYFKDHIEYMLNRMNTFTKMAYKNDPSIMAWELINEPHCESDPSGKIFTAWVQEMATFLKTIDNNHLLGVGLEGFYGSSTPDKVKINNPNAVQIGVDFMEVHKVIQIDYATVHANPDFWLKGQSEDKKKEFINQWLWNHWKDSLEVLGKPFMLGAFGKTKKDPGYSEQIRNDFYSTVYDSIYSISKNGHKTFTGGLMWQLFVEGMESQDDGFEIILSQDASATALILNQTRWRCWGSHLCRGKTKKDPGFSEQIHNDFYSTVYDSIYSISKDEHKTFTGRLMWQLFVEGMESYYDGFEIILSQDASATALILNQSKNMGELAGSA</sequence>
<comment type="caution">
    <text evidence="7">The sequence shown here is derived from an EMBL/GenBank/DDBJ whole genome shotgun (WGS) entry which is preliminary data.</text>
</comment>
<evidence type="ECO:0000256" key="1">
    <source>
        <dbReference type="ARBA" id="ARBA00001678"/>
    </source>
</evidence>
<name>A0A8J5GED2_ZINOF</name>
<dbReference type="Pfam" id="PF26410">
    <property type="entry name" value="GH5_mannosidase"/>
    <property type="match status" value="1"/>
</dbReference>
<evidence type="ECO:0000256" key="2">
    <source>
        <dbReference type="ARBA" id="ARBA00005641"/>
    </source>
</evidence>
<evidence type="ECO:0000256" key="4">
    <source>
        <dbReference type="ARBA" id="ARBA00022801"/>
    </source>
</evidence>
<evidence type="ECO:0000313" key="7">
    <source>
        <dbReference type="EMBL" id="KAG6502934.1"/>
    </source>
</evidence>
<dbReference type="GO" id="GO:0016985">
    <property type="term" value="F:mannan endo-1,4-beta-mannosidase activity"/>
    <property type="evidence" value="ECO:0007669"/>
    <property type="project" value="UniProtKB-EC"/>
</dbReference>
<dbReference type="EMBL" id="JACMSC010000010">
    <property type="protein sequence ID" value="KAG6502934.1"/>
    <property type="molecule type" value="Genomic_DNA"/>
</dbReference>
<dbReference type="Proteomes" id="UP000734854">
    <property type="component" value="Unassembled WGS sequence"/>
</dbReference>
<evidence type="ECO:0000256" key="5">
    <source>
        <dbReference type="ARBA" id="ARBA00023295"/>
    </source>
</evidence>
<evidence type="ECO:0000313" key="8">
    <source>
        <dbReference type="Proteomes" id="UP000734854"/>
    </source>
</evidence>
<keyword evidence="5" id="KW-0326">Glycosidase</keyword>
<protein>
    <recommendedName>
        <fullName evidence="3">mannan endo-1,4-beta-mannosidase</fullName>
        <ecNumber evidence="3">3.2.1.78</ecNumber>
    </recommendedName>
</protein>
<dbReference type="PANTHER" id="PTHR31451:SF59">
    <property type="entry name" value="MANNAN ENDO-1,4-BETA-MANNOSIDASE"/>
    <property type="match status" value="1"/>
</dbReference>
<comment type="catalytic activity">
    <reaction evidence="1">
        <text>Random hydrolysis of (1-&gt;4)-beta-D-mannosidic linkages in mannans, galactomannans and glucomannans.</text>
        <dbReference type="EC" id="3.2.1.78"/>
    </reaction>
</comment>
<accession>A0A8J5GED2</accession>
<dbReference type="InterPro" id="IPR045053">
    <property type="entry name" value="MAN-like"/>
</dbReference>
<dbReference type="InterPro" id="IPR017853">
    <property type="entry name" value="GH"/>
</dbReference>
<dbReference type="PANTHER" id="PTHR31451">
    <property type="match status" value="1"/>
</dbReference>
<organism evidence="7 8">
    <name type="scientific">Zingiber officinale</name>
    <name type="common">Ginger</name>
    <name type="synonym">Amomum zingiber</name>
    <dbReference type="NCBI Taxonomy" id="94328"/>
    <lineage>
        <taxon>Eukaryota</taxon>
        <taxon>Viridiplantae</taxon>
        <taxon>Streptophyta</taxon>
        <taxon>Embryophyta</taxon>
        <taxon>Tracheophyta</taxon>
        <taxon>Spermatophyta</taxon>
        <taxon>Magnoliopsida</taxon>
        <taxon>Liliopsida</taxon>
        <taxon>Zingiberales</taxon>
        <taxon>Zingiberaceae</taxon>
        <taxon>Zingiber</taxon>
    </lineage>
</organism>
<reference evidence="7 8" key="1">
    <citation type="submission" date="2020-08" db="EMBL/GenBank/DDBJ databases">
        <title>Plant Genome Project.</title>
        <authorList>
            <person name="Zhang R.-G."/>
        </authorList>
    </citation>
    <scope>NUCLEOTIDE SEQUENCE [LARGE SCALE GENOMIC DNA]</scope>
    <source>
        <tissue evidence="7">Rhizome</tissue>
    </source>
</reference>
<gene>
    <name evidence="7" type="ORF">ZIOFF_035223</name>
</gene>
<dbReference type="InterPro" id="IPR001547">
    <property type="entry name" value="Glyco_hydro_5"/>
</dbReference>
<dbReference type="EC" id="3.2.1.78" evidence="3"/>
<evidence type="ECO:0000259" key="6">
    <source>
        <dbReference type="Pfam" id="PF26410"/>
    </source>
</evidence>
<feature type="domain" description="Glycoside hydrolase family 5" evidence="6">
    <location>
        <begin position="45"/>
        <end position="381"/>
    </location>
</feature>
<dbReference type="AlphaFoldDB" id="A0A8J5GED2"/>
<comment type="similarity">
    <text evidence="2">Belongs to the glycosyl hydrolase 5 (cellulase A) family.</text>
</comment>
<dbReference type="SUPFAM" id="SSF51445">
    <property type="entry name" value="(Trans)glycosidases"/>
    <property type="match status" value="1"/>
</dbReference>